<protein>
    <submittedName>
        <fullName evidence="2">Uncharacterized protein</fullName>
    </submittedName>
</protein>
<accession>A0ABS7TID1</accession>
<proteinExistence type="predicted"/>
<sequence length="374" mass="40528">MTSRPLAGRRPLAVALGLVLWDMSCASGTERLVRRSVPAAIDGTLDALEDPQVRRRIDGLLDLPEVQKAARELAEQVAAGAFDGLTDEQRVAKVKQLSEDYVGALSKAVGDGLREDVSPAVVDTTRRAVEQAIGSALSPSTRQGAAALAEALTRRTVTTLSEGVRDDLGPATQAVLERNLGPGMQRVIEDNLGPALRTTIARDIAPALREALSEELAPAAGKVSREVSREAVLGAVDALDLVETDPQYEKFRERFWGRVETTLHQGARIGETIAWILALLVVILGLLLARAIVVRRNAELERQRSERMLMAILHELKQGGAVKVEQVVDHVRARDPDLARSSSLNEMIQRAIAIGRDLFDGRPDLDGKPDSPKR</sequence>
<comment type="caution">
    <text evidence="2">The sequence shown here is derived from an EMBL/GenBank/DDBJ whole genome shotgun (WGS) entry which is preliminary data.</text>
</comment>
<gene>
    <name evidence="2" type="ORF">K7C98_01805</name>
</gene>
<evidence type="ECO:0000256" key="1">
    <source>
        <dbReference type="SAM" id="Phobius"/>
    </source>
</evidence>
<keyword evidence="1" id="KW-0472">Membrane</keyword>
<dbReference type="RefSeq" id="WP_224189736.1">
    <property type="nucleotide sequence ID" value="NZ_JAIRAU010000001.1"/>
</dbReference>
<feature type="transmembrane region" description="Helical" evidence="1">
    <location>
        <begin position="273"/>
        <end position="294"/>
    </location>
</feature>
<keyword evidence="3" id="KW-1185">Reference proteome</keyword>
<evidence type="ECO:0000313" key="3">
    <source>
        <dbReference type="Proteomes" id="UP001139031"/>
    </source>
</evidence>
<evidence type="ECO:0000313" key="2">
    <source>
        <dbReference type="EMBL" id="MBZ5707975.1"/>
    </source>
</evidence>
<reference evidence="2" key="1">
    <citation type="submission" date="2021-08" db="EMBL/GenBank/DDBJ databases">
        <authorList>
            <person name="Stevens D.C."/>
        </authorList>
    </citation>
    <scope>NUCLEOTIDE SEQUENCE</scope>
    <source>
        <strain evidence="2">DSM 53165</strain>
    </source>
</reference>
<organism evidence="2 3">
    <name type="scientific">Nannocystis pusilla</name>
    <dbReference type="NCBI Taxonomy" id="889268"/>
    <lineage>
        <taxon>Bacteria</taxon>
        <taxon>Pseudomonadati</taxon>
        <taxon>Myxococcota</taxon>
        <taxon>Polyangia</taxon>
        <taxon>Nannocystales</taxon>
        <taxon>Nannocystaceae</taxon>
        <taxon>Nannocystis</taxon>
    </lineage>
</organism>
<dbReference type="EMBL" id="JAIRAU010000001">
    <property type="protein sequence ID" value="MBZ5707975.1"/>
    <property type="molecule type" value="Genomic_DNA"/>
</dbReference>
<dbReference type="Proteomes" id="UP001139031">
    <property type="component" value="Unassembled WGS sequence"/>
</dbReference>
<name>A0ABS7TID1_9BACT</name>
<keyword evidence="1" id="KW-1133">Transmembrane helix</keyword>
<keyword evidence="1" id="KW-0812">Transmembrane</keyword>